<organism evidence="9 10">
    <name type="scientific">Saccharomycodes ludwigii</name>
    <dbReference type="NCBI Taxonomy" id="36035"/>
    <lineage>
        <taxon>Eukaryota</taxon>
        <taxon>Fungi</taxon>
        <taxon>Dikarya</taxon>
        <taxon>Ascomycota</taxon>
        <taxon>Saccharomycotina</taxon>
        <taxon>Saccharomycetes</taxon>
        <taxon>Saccharomycodales</taxon>
        <taxon>Saccharomycodaceae</taxon>
        <taxon>Saccharomycodes</taxon>
    </lineage>
</organism>
<dbReference type="OrthoDB" id="3971976at2759"/>
<dbReference type="VEuPathDB" id="FungiDB:SCODWIG_01761"/>
<evidence type="ECO:0000259" key="8">
    <source>
        <dbReference type="PROSITE" id="PS50845"/>
    </source>
</evidence>
<evidence type="ECO:0000256" key="5">
    <source>
        <dbReference type="ARBA" id="ARBA00023136"/>
    </source>
</evidence>
<evidence type="ECO:0000256" key="2">
    <source>
        <dbReference type="ARBA" id="ARBA00022692"/>
    </source>
</evidence>
<dbReference type="Pfam" id="PF02453">
    <property type="entry name" value="Reticulon"/>
    <property type="match status" value="1"/>
</dbReference>
<dbReference type="GO" id="GO:0005789">
    <property type="term" value="C:endoplasmic reticulum membrane"/>
    <property type="evidence" value="ECO:0007669"/>
    <property type="project" value="UniProtKB-SubCell"/>
</dbReference>
<dbReference type="PROSITE" id="PS50845">
    <property type="entry name" value="RETICULON"/>
    <property type="match status" value="1"/>
</dbReference>
<feature type="domain" description="Reticulon" evidence="8">
    <location>
        <begin position="58"/>
        <end position="255"/>
    </location>
</feature>
<evidence type="ECO:0000256" key="6">
    <source>
        <dbReference type="RuleBase" id="RU363132"/>
    </source>
</evidence>
<feature type="compositionally biased region" description="Polar residues" evidence="7">
    <location>
        <begin position="264"/>
        <end position="292"/>
    </location>
</feature>
<evidence type="ECO:0000313" key="10">
    <source>
        <dbReference type="Proteomes" id="UP000262825"/>
    </source>
</evidence>
<comment type="subcellular location">
    <subcellularLocation>
        <location evidence="1 6">Endoplasmic reticulum membrane</location>
        <topology evidence="1 6">Multi-pass membrane protein</topology>
    </subcellularLocation>
</comment>
<evidence type="ECO:0000256" key="3">
    <source>
        <dbReference type="ARBA" id="ARBA00022824"/>
    </source>
</evidence>
<reference evidence="10" key="1">
    <citation type="submission" date="2018-06" db="EMBL/GenBank/DDBJ databases">
        <authorList>
            <person name="Guldener U."/>
        </authorList>
    </citation>
    <scope>NUCLEOTIDE SEQUENCE [LARGE SCALE GENOMIC DNA]</scope>
    <source>
        <strain evidence="10">UTAD17</strain>
    </source>
</reference>
<dbReference type="AlphaFoldDB" id="A0A376B7B4"/>
<sequence length="311" mass="34525">MSASSSVRRSSTSKSAPKATSASKPVSSASEPCIPNEEDEELTPIETTRHQQNPCCNHCDLLLWKNPVETGKVFGGLLLLLIFIKKINFITGTLTIFYYVTFITSVVEIVTKKFMGQGLITRISPKTCPNIVSLIKPKIDRFLVELPKYQAQFRELIFANKPCLSLKASVVAYVSCKILSLFTLWTFSLLAVFGTFTLPLVYAKNQEVIDEHVARVVKLTKQKTNEYSDLCCKKLETTPLGKYLPKKTDTIKKSSIPIIDDSTAQTTGSSRFSETKSTGSIPTTHSSSLENDSSIEELKSEFAKNKRNVGF</sequence>
<dbReference type="EMBL" id="UFAJ01000250">
    <property type="protein sequence ID" value="SSD60000.1"/>
    <property type="molecule type" value="Genomic_DNA"/>
</dbReference>
<feature type="region of interest" description="Disordered" evidence="7">
    <location>
        <begin position="1"/>
        <end position="37"/>
    </location>
</feature>
<feature type="transmembrane region" description="Helical" evidence="6">
    <location>
        <begin position="178"/>
        <end position="202"/>
    </location>
</feature>
<gene>
    <name evidence="9" type="ORF">SCODWIG_01761</name>
</gene>
<proteinExistence type="predicted"/>
<name>A0A376B7B4_9ASCO</name>
<evidence type="ECO:0000256" key="4">
    <source>
        <dbReference type="ARBA" id="ARBA00022989"/>
    </source>
</evidence>
<protein>
    <recommendedName>
        <fullName evidence="6">Reticulon-like protein</fullName>
    </recommendedName>
</protein>
<dbReference type="Proteomes" id="UP000262825">
    <property type="component" value="Unassembled WGS sequence"/>
</dbReference>
<keyword evidence="3 6" id="KW-0256">Endoplasmic reticulum</keyword>
<evidence type="ECO:0000256" key="7">
    <source>
        <dbReference type="SAM" id="MobiDB-lite"/>
    </source>
</evidence>
<keyword evidence="5 6" id="KW-0472">Membrane</keyword>
<evidence type="ECO:0000313" key="9">
    <source>
        <dbReference type="EMBL" id="SSD60000.1"/>
    </source>
</evidence>
<keyword evidence="4 6" id="KW-1133">Transmembrane helix</keyword>
<accession>A0A376B7B4</accession>
<dbReference type="InterPro" id="IPR003388">
    <property type="entry name" value="Reticulon"/>
</dbReference>
<keyword evidence="10" id="KW-1185">Reference proteome</keyword>
<evidence type="ECO:0000256" key="1">
    <source>
        <dbReference type="ARBA" id="ARBA00004477"/>
    </source>
</evidence>
<feature type="region of interest" description="Disordered" evidence="7">
    <location>
        <begin position="262"/>
        <end position="293"/>
    </location>
</feature>
<feature type="compositionally biased region" description="Low complexity" evidence="7">
    <location>
        <begin position="1"/>
        <end position="30"/>
    </location>
</feature>
<keyword evidence="2 6" id="KW-0812">Transmembrane</keyword>
<feature type="transmembrane region" description="Helical" evidence="6">
    <location>
        <begin position="96"/>
        <end position="115"/>
    </location>
</feature>